<dbReference type="Pfam" id="PF07729">
    <property type="entry name" value="FCD"/>
    <property type="match status" value="1"/>
</dbReference>
<dbReference type="GO" id="GO:0003677">
    <property type="term" value="F:DNA binding"/>
    <property type="evidence" value="ECO:0007669"/>
    <property type="project" value="UniProtKB-KW"/>
</dbReference>
<dbReference type="InterPro" id="IPR036390">
    <property type="entry name" value="WH_DNA-bd_sf"/>
</dbReference>
<keyword evidence="6" id="KW-1185">Reference proteome</keyword>
<dbReference type="SMART" id="SM00895">
    <property type="entry name" value="FCD"/>
    <property type="match status" value="1"/>
</dbReference>
<evidence type="ECO:0000313" key="6">
    <source>
        <dbReference type="Proteomes" id="UP000199516"/>
    </source>
</evidence>
<dbReference type="SMART" id="SM00345">
    <property type="entry name" value="HTH_GNTR"/>
    <property type="match status" value="1"/>
</dbReference>
<dbReference type="EMBL" id="FONT01000004">
    <property type="protein sequence ID" value="SFE81844.1"/>
    <property type="molecule type" value="Genomic_DNA"/>
</dbReference>
<evidence type="ECO:0000256" key="1">
    <source>
        <dbReference type="ARBA" id="ARBA00023015"/>
    </source>
</evidence>
<dbReference type="PROSITE" id="PS50949">
    <property type="entry name" value="HTH_GNTR"/>
    <property type="match status" value="1"/>
</dbReference>
<accession>A0A1I2DMK1</accession>
<dbReference type="SUPFAM" id="SSF48008">
    <property type="entry name" value="GntR ligand-binding domain-like"/>
    <property type="match status" value="1"/>
</dbReference>
<dbReference type="RefSeq" id="WP_245757877.1">
    <property type="nucleotide sequence ID" value="NZ_FONT01000004.1"/>
</dbReference>
<dbReference type="Gene3D" id="1.20.120.530">
    <property type="entry name" value="GntR ligand-binding domain-like"/>
    <property type="match status" value="1"/>
</dbReference>
<organism evidence="5 6">
    <name type="scientific">Alteribacillus iranensis</name>
    <dbReference type="NCBI Taxonomy" id="930128"/>
    <lineage>
        <taxon>Bacteria</taxon>
        <taxon>Bacillati</taxon>
        <taxon>Bacillota</taxon>
        <taxon>Bacilli</taxon>
        <taxon>Bacillales</taxon>
        <taxon>Bacillaceae</taxon>
        <taxon>Alteribacillus</taxon>
    </lineage>
</organism>
<dbReference type="Gene3D" id="1.10.10.10">
    <property type="entry name" value="Winged helix-like DNA-binding domain superfamily/Winged helix DNA-binding domain"/>
    <property type="match status" value="1"/>
</dbReference>
<proteinExistence type="predicted"/>
<keyword evidence="1" id="KW-0805">Transcription regulation</keyword>
<evidence type="ECO:0000259" key="4">
    <source>
        <dbReference type="PROSITE" id="PS50949"/>
    </source>
</evidence>
<evidence type="ECO:0000313" key="5">
    <source>
        <dbReference type="EMBL" id="SFE81844.1"/>
    </source>
</evidence>
<protein>
    <submittedName>
        <fullName evidence="5">DNA-binding transcriptional regulator, GntR family</fullName>
    </submittedName>
</protein>
<keyword evidence="2 5" id="KW-0238">DNA-binding</keyword>
<keyword evidence="3" id="KW-0804">Transcription</keyword>
<dbReference type="AlphaFoldDB" id="A0A1I2DMK1"/>
<name>A0A1I2DMK1_9BACI</name>
<dbReference type="PANTHER" id="PTHR43537">
    <property type="entry name" value="TRANSCRIPTIONAL REGULATOR, GNTR FAMILY"/>
    <property type="match status" value="1"/>
</dbReference>
<dbReference type="InterPro" id="IPR008920">
    <property type="entry name" value="TF_FadR/GntR_C"/>
</dbReference>
<dbReference type="SUPFAM" id="SSF46785">
    <property type="entry name" value="Winged helix' DNA-binding domain"/>
    <property type="match status" value="1"/>
</dbReference>
<evidence type="ECO:0000256" key="2">
    <source>
        <dbReference type="ARBA" id="ARBA00023125"/>
    </source>
</evidence>
<dbReference type="InterPro" id="IPR036388">
    <property type="entry name" value="WH-like_DNA-bd_sf"/>
</dbReference>
<dbReference type="CDD" id="cd07377">
    <property type="entry name" value="WHTH_GntR"/>
    <property type="match status" value="1"/>
</dbReference>
<dbReference type="STRING" id="930128.SAMN05192532_104179"/>
<reference evidence="5 6" key="1">
    <citation type="submission" date="2016-10" db="EMBL/GenBank/DDBJ databases">
        <authorList>
            <person name="de Groot N.N."/>
        </authorList>
    </citation>
    <scope>NUCLEOTIDE SEQUENCE [LARGE SCALE GENOMIC DNA]</scope>
    <source>
        <strain evidence="5 6">DSM 23995</strain>
    </source>
</reference>
<sequence>MSGQRAINNNSLSHLIAEKIAEQIMSGELAPGEKIIETTYAEEYGTSRAPVREALYLLTIEGLIERIPRKGAAVKGYTEAEVYDLLEIRMRLEELAMERIAAMGVDTSLLNKMDDLVTQMEQAEQDDKTYAELNREYHFCIIEMTQSEIIKNMYGRLGLPLLSLQRMSFAEEKNIVKSVREHLKINTLLRDNKVNEAKDILKDHNQSVIERVRARLFHMEKQ</sequence>
<gene>
    <name evidence="5" type="ORF">SAMN05192532_104179</name>
</gene>
<dbReference type="InterPro" id="IPR000524">
    <property type="entry name" value="Tscrpt_reg_HTH_GntR"/>
</dbReference>
<dbReference type="PANTHER" id="PTHR43537:SF45">
    <property type="entry name" value="GNTR FAMILY REGULATORY PROTEIN"/>
    <property type="match status" value="1"/>
</dbReference>
<feature type="domain" description="HTH gntR-type" evidence="4">
    <location>
        <begin position="10"/>
        <end position="77"/>
    </location>
</feature>
<evidence type="ECO:0000256" key="3">
    <source>
        <dbReference type="ARBA" id="ARBA00023163"/>
    </source>
</evidence>
<dbReference type="Proteomes" id="UP000199516">
    <property type="component" value="Unassembled WGS sequence"/>
</dbReference>
<dbReference type="InterPro" id="IPR011711">
    <property type="entry name" value="GntR_C"/>
</dbReference>
<dbReference type="Pfam" id="PF00392">
    <property type="entry name" value="GntR"/>
    <property type="match status" value="1"/>
</dbReference>
<dbReference type="GO" id="GO:0003700">
    <property type="term" value="F:DNA-binding transcription factor activity"/>
    <property type="evidence" value="ECO:0007669"/>
    <property type="project" value="InterPro"/>
</dbReference>